<dbReference type="GO" id="GO:0043130">
    <property type="term" value="F:ubiquitin binding"/>
    <property type="evidence" value="ECO:0007669"/>
    <property type="project" value="TreeGrafter"/>
</dbReference>
<dbReference type="GO" id="GO:0010992">
    <property type="term" value="P:ubiquitin recycling"/>
    <property type="evidence" value="ECO:0007669"/>
    <property type="project" value="TreeGrafter"/>
</dbReference>
<feature type="repeat" description="WD" evidence="4">
    <location>
        <begin position="195"/>
        <end position="236"/>
    </location>
</feature>
<proteinExistence type="predicted"/>
<feature type="repeat" description="WD" evidence="4">
    <location>
        <begin position="113"/>
        <end position="152"/>
    </location>
</feature>
<accession>A0A210Q5Y1</accession>
<keyword evidence="1" id="KW-0963">Cytoplasm</keyword>
<feature type="repeat" description="WD" evidence="4">
    <location>
        <begin position="73"/>
        <end position="112"/>
    </location>
</feature>
<dbReference type="PANTHER" id="PTHR19849:SF0">
    <property type="entry name" value="PHOSPHOLIPASE A-2-ACTIVATING PROTEIN"/>
    <property type="match status" value="1"/>
</dbReference>
<dbReference type="InterPro" id="IPR015943">
    <property type="entry name" value="WD40/YVTN_repeat-like_dom_sf"/>
</dbReference>
<dbReference type="Proteomes" id="UP000242188">
    <property type="component" value="Unassembled WGS sequence"/>
</dbReference>
<evidence type="ECO:0000313" key="6">
    <source>
        <dbReference type="Proteomes" id="UP000242188"/>
    </source>
</evidence>
<dbReference type="PROSITE" id="PS00678">
    <property type="entry name" value="WD_REPEATS_1"/>
    <property type="match status" value="1"/>
</dbReference>
<sequence length="365" mass="40546">MGSDNSKAVKQNSETPATSRLLVPYPVFTYDEKHHQRINCLSFSPNKDFLVSGGEDGTVRIWELTTRKCVDVLKGHESYITCIIALEEFVVTGSGDKSIRKWNFNNGELLGTFEGHHGMISNLDIYENFLFSTSFDKTARIYNFSTGECLFSLEGHTKLISSMIVMPQRELLLTGSGDGTVRTWNCTSGETALTFSGHTGPILCVKVDVDKRHLYTGGDDKIVRQWDLDTAAPKTRFIGHFSAVLCLCLHRTKNMFFSGSSDRSIRRWPTQGKKGRMSSGNLRNGSIGTIIMPDGYNDEFIFAGTATGSIMCIDIFSMSPTRLYQPQLKSVPRFLILNGLMYTGTYGGEVNAWKADIATITGGRE</sequence>
<dbReference type="PRINTS" id="PR00320">
    <property type="entry name" value="GPROTEINBRPT"/>
</dbReference>
<dbReference type="GO" id="GO:0043161">
    <property type="term" value="P:proteasome-mediated ubiquitin-dependent protein catabolic process"/>
    <property type="evidence" value="ECO:0007669"/>
    <property type="project" value="TreeGrafter"/>
</dbReference>
<keyword evidence="3" id="KW-0677">Repeat</keyword>
<dbReference type="Gene3D" id="2.130.10.10">
    <property type="entry name" value="YVTN repeat-like/Quinoprotein amine dehydrogenase"/>
    <property type="match status" value="2"/>
</dbReference>
<dbReference type="GO" id="GO:0005634">
    <property type="term" value="C:nucleus"/>
    <property type="evidence" value="ECO:0007669"/>
    <property type="project" value="TreeGrafter"/>
</dbReference>
<gene>
    <name evidence="5" type="ORF">KP79_PYT24648</name>
</gene>
<dbReference type="InterPro" id="IPR001680">
    <property type="entry name" value="WD40_rpt"/>
</dbReference>
<dbReference type="OrthoDB" id="674604at2759"/>
<dbReference type="PROSITE" id="PS50294">
    <property type="entry name" value="WD_REPEATS_REGION"/>
    <property type="match status" value="5"/>
</dbReference>
<organism evidence="5 6">
    <name type="scientific">Mizuhopecten yessoensis</name>
    <name type="common">Japanese scallop</name>
    <name type="synonym">Patinopecten yessoensis</name>
    <dbReference type="NCBI Taxonomy" id="6573"/>
    <lineage>
        <taxon>Eukaryota</taxon>
        <taxon>Metazoa</taxon>
        <taxon>Spiralia</taxon>
        <taxon>Lophotrochozoa</taxon>
        <taxon>Mollusca</taxon>
        <taxon>Bivalvia</taxon>
        <taxon>Autobranchia</taxon>
        <taxon>Pteriomorphia</taxon>
        <taxon>Pectinida</taxon>
        <taxon>Pectinoidea</taxon>
        <taxon>Pectinidae</taxon>
        <taxon>Mizuhopecten</taxon>
    </lineage>
</organism>
<dbReference type="AlphaFoldDB" id="A0A210Q5Y1"/>
<comment type="caution">
    <text evidence="5">The sequence shown here is derived from an EMBL/GenBank/DDBJ whole genome shotgun (WGS) entry which is preliminary data.</text>
</comment>
<dbReference type="EMBL" id="NEDP02004882">
    <property type="protein sequence ID" value="OWF44147.1"/>
    <property type="molecule type" value="Genomic_DNA"/>
</dbReference>
<feature type="repeat" description="WD" evidence="4">
    <location>
        <begin position="31"/>
        <end position="72"/>
    </location>
</feature>
<dbReference type="SUPFAM" id="SSF50978">
    <property type="entry name" value="WD40 repeat-like"/>
    <property type="match status" value="1"/>
</dbReference>
<feature type="repeat" description="WD" evidence="4">
    <location>
        <begin position="153"/>
        <end position="194"/>
    </location>
</feature>
<dbReference type="PROSITE" id="PS50082">
    <property type="entry name" value="WD_REPEATS_2"/>
    <property type="match status" value="6"/>
</dbReference>
<dbReference type="PANTHER" id="PTHR19849">
    <property type="entry name" value="PHOSPHOLIPASE A-2-ACTIVATING PROTEIN"/>
    <property type="match status" value="1"/>
</dbReference>
<reference evidence="5 6" key="1">
    <citation type="journal article" date="2017" name="Nat. Ecol. Evol.">
        <title>Scallop genome provides insights into evolution of bilaterian karyotype and development.</title>
        <authorList>
            <person name="Wang S."/>
            <person name="Zhang J."/>
            <person name="Jiao W."/>
            <person name="Li J."/>
            <person name="Xun X."/>
            <person name="Sun Y."/>
            <person name="Guo X."/>
            <person name="Huan P."/>
            <person name="Dong B."/>
            <person name="Zhang L."/>
            <person name="Hu X."/>
            <person name="Sun X."/>
            <person name="Wang J."/>
            <person name="Zhao C."/>
            <person name="Wang Y."/>
            <person name="Wang D."/>
            <person name="Huang X."/>
            <person name="Wang R."/>
            <person name="Lv J."/>
            <person name="Li Y."/>
            <person name="Zhang Z."/>
            <person name="Liu B."/>
            <person name="Lu W."/>
            <person name="Hui Y."/>
            <person name="Liang J."/>
            <person name="Zhou Z."/>
            <person name="Hou R."/>
            <person name="Li X."/>
            <person name="Liu Y."/>
            <person name="Li H."/>
            <person name="Ning X."/>
            <person name="Lin Y."/>
            <person name="Zhao L."/>
            <person name="Xing Q."/>
            <person name="Dou J."/>
            <person name="Li Y."/>
            <person name="Mao J."/>
            <person name="Guo H."/>
            <person name="Dou H."/>
            <person name="Li T."/>
            <person name="Mu C."/>
            <person name="Jiang W."/>
            <person name="Fu Q."/>
            <person name="Fu X."/>
            <person name="Miao Y."/>
            <person name="Liu J."/>
            <person name="Yu Q."/>
            <person name="Li R."/>
            <person name="Liao H."/>
            <person name="Li X."/>
            <person name="Kong Y."/>
            <person name="Jiang Z."/>
            <person name="Chourrout D."/>
            <person name="Li R."/>
            <person name="Bao Z."/>
        </authorList>
    </citation>
    <scope>NUCLEOTIDE SEQUENCE [LARGE SCALE GENOMIC DNA]</scope>
    <source>
        <strain evidence="5 6">PY_sf001</strain>
    </source>
</reference>
<dbReference type="GO" id="GO:0005737">
    <property type="term" value="C:cytoplasm"/>
    <property type="evidence" value="ECO:0007669"/>
    <property type="project" value="TreeGrafter"/>
</dbReference>
<evidence type="ECO:0000256" key="1">
    <source>
        <dbReference type="ARBA" id="ARBA00022490"/>
    </source>
</evidence>
<keyword evidence="2 4" id="KW-0853">WD repeat</keyword>
<evidence type="ECO:0000256" key="2">
    <source>
        <dbReference type="ARBA" id="ARBA00022574"/>
    </source>
</evidence>
<evidence type="ECO:0000256" key="3">
    <source>
        <dbReference type="ARBA" id="ARBA00022737"/>
    </source>
</evidence>
<dbReference type="Pfam" id="PF00400">
    <property type="entry name" value="WD40"/>
    <property type="match status" value="6"/>
</dbReference>
<keyword evidence="6" id="KW-1185">Reference proteome</keyword>
<dbReference type="CDD" id="cd00200">
    <property type="entry name" value="WD40"/>
    <property type="match status" value="1"/>
</dbReference>
<dbReference type="SMART" id="SM00320">
    <property type="entry name" value="WD40"/>
    <property type="match status" value="6"/>
</dbReference>
<dbReference type="InterPro" id="IPR020472">
    <property type="entry name" value="WD40_PAC1"/>
</dbReference>
<dbReference type="InterPro" id="IPR019775">
    <property type="entry name" value="WD40_repeat_CS"/>
</dbReference>
<dbReference type="InterPro" id="IPR036322">
    <property type="entry name" value="WD40_repeat_dom_sf"/>
</dbReference>
<dbReference type="STRING" id="6573.A0A210Q5Y1"/>
<name>A0A210Q5Y1_MIZYE</name>
<protein>
    <submittedName>
        <fullName evidence="5">WD repeat-containing protein 86</fullName>
    </submittedName>
</protein>
<feature type="repeat" description="WD" evidence="4">
    <location>
        <begin position="237"/>
        <end position="268"/>
    </location>
</feature>
<evidence type="ECO:0000256" key="4">
    <source>
        <dbReference type="PROSITE-ProRule" id="PRU00221"/>
    </source>
</evidence>
<evidence type="ECO:0000313" key="5">
    <source>
        <dbReference type="EMBL" id="OWF44147.1"/>
    </source>
</evidence>